<evidence type="ECO:0000313" key="2">
    <source>
        <dbReference type="Proteomes" id="UP000008988"/>
    </source>
</evidence>
<proteinExistence type="predicted"/>
<accession>B5VRM0</accession>
<name>B5VRM0_YEAS6</name>
<dbReference type="Proteomes" id="UP000008988">
    <property type="component" value="Unassembled WGS sequence"/>
</dbReference>
<sequence>MSAFKILLINSRTFICNCLSLLFLSYTFCKTTVEYIGRSSDVTGNSFKMDKYLFIRILEDLWLESFKFDRAAMILLLKFGKLSLMNSTTGGLFLKQLVMTLVLSSLNVNGKFSLRLRLAKRANSWVIIL</sequence>
<protein>
    <submittedName>
        <fullName evidence="1">Uncharacterized protein</fullName>
    </submittedName>
</protein>
<reference evidence="1 2" key="1">
    <citation type="journal article" date="2008" name="FEMS Yeast Res.">
        <title>Comparative genome analysis of a Saccharomyces cerevisiae wine strain.</title>
        <authorList>
            <person name="Borneman A.R."/>
            <person name="Forgan A.H."/>
            <person name="Pretorius I.S."/>
            <person name="Chambers P.J."/>
        </authorList>
    </citation>
    <scope>NUCLEOTIDE SEQUENCE [LARGE SCALE GENOMIC DNA]</scope>
    <source>
        <strain evidence="1 2">AWRI1631</strain>
    </source>
</reference>
<organism evidence="1 2">
    <name type="scientific">Saccharomyces cerevisiae (strain AWRI1631)</name>
    <name type="common">Baker's yeast</name>
    <dbReference type="NCBI Taxonomy" id="545124"/>
    <lineage>
        <taxon>Eukaryota</taxon>
        <taxon>Fungi</taxon>
        <taxon>Dikarya</taxon>
        <taxon>Ascomycota</taxon>
        <taxon>Saccharomycotina</taxon>
        <taxon>Saccharomycetes</taxon>
        <taxon>Saccharomycetales</taxon>
        <taxon>Saccharomycetaceae</taxon>
        <taxon>Saccharomyces</taxon>
    </lineage>
</organism>
<comment type="caution">
    <text evidence="1">The sequence shown here is derived from an EMBL/GenBank/DDBJ whole genome shotgun (WGS) entry which is preliminary data.</text>
</comment>
<dbReference type="EMBL" id="ABSV01002112">
    <property type="protein sequence ID" value="EDZ69423.1"/>
    <property type="molecule type" value="Genomic_DNA"/>
</dbReference>
<gene>
    <name evidence="1" type="ORF">AWRI1631_151270</name>
</gene>
<evidence type="ECO:0000313" key="1">
    <source>
        <dbReference type="EMBL" id="EDZ69423.1"/>
    </source>
</evidence>
<dbReference type="AlphaFoldDB" id="B5VRM0"/>